<comment type="caution">
    <text evidence="2">The sequence shown here is derived from an EMBL/GenBank/DDBJ whole genome shotgun (WGS) entry which is preliminary data.</text>
</comment>
<keyword evidence="1" id="KW-1133">Transmembrane helix</keyword>
<feature type="transmembrane region" description="Helical" evidence="1">
    <location>
        <begin position="20"/>
        <end position="37"/>
    </location>
</feature>
<evidence type="ECO:0008006" key="4">
    <source>
        <dbReference type="Google" id="ProtNLM"/>
    </source>
</evidence>
<name>A0ABT7X398_9BACE</name>
<feature type="transmembrane region" description="Helical" evidence="1">
    <location>
        <begin position="79"/>
        <end position="103"/>
    </location>
</feature>
<evidence type="ECO:0000256" key="1">
    <source>
        <dbReference type="SAM" id="Phobius"/>
    </source>
</evidence>
<sequence length="174" mass="19075">MTEKNFYIVPNRRTVTSGMKAILVFIFVFLLSANIYEQKASPVNVYRNTNVNYTGIVESDQPLGYKQIREWKKFKTLQVCGWTALGAGSAMVVVGSFVFAFATEDKWDGDGVDPLIALPCTGAALVVASVPMLVFAYKHKRKAKSLSFTASSLSVDLPNGSRQAQPALGLCLHF</sequence>
<proteinExistence type="predicted"/>
<gene>
    <name evidence="2" type="ORF">QVO10_03930</name>
</gene>
<dbReference type="Proteomes" id="UP001167871">
    <property type="component" value="Unassembled WGS sequence"/>
</dbReference>
<protein>
    <recommendedName>
        <fullName evidence="4">Transmembrane protein</fullName>
    </recommendedName>
</protein>
<organism evidence="2 3">
    <name type="scientific">Bacteroides gallinaceum</name>
    <dbReference type="NCBI Taxonomy" id="1462571"/>
    <lineage>
        <taxon>Bacteria</taxon>
        <taxon>Pseudomonadati</taxon>
        <taxon>Bacteroidota</taxon>
        <taxon>Bacteroidia</taxon>
        <taxon>Bacteroidales</taxon>
        <taxon>Bacteroidaceae</taxon>
        <taxon>Bacteroides</taxon>
    </lineage>
</organism>
<accession>A0ABT7X398</accession>
<reference evidence="2" key="1">
    <citation type="submission" date="2023-06" db="EMBL/GenBank/DDBJ databases">
        <authorList>
            <person name="Zeman M."/>
            <person name="Kubasova T."/>
            <person name="Jahodarova E."/>
            <person name="Nykrynova M."/>
            <person name="Rychlik I."/>
        </authorList>
    </citation>
    <scope>NUCLEOTIDE SEQUENCE</scope>
    <source>
        <strain evidence="2">84_SSukc20</strain>
    </source>
</reference>
<evidence type="ECO:0000313" key="3">
    <source>
        <dbReference type="Proteomes" id="UP001167871"/>
    </source>
</evidence>
<dbReference type="EMBL" id="JAUEII010000005">
    <property type="protein sequence ID" value="MDN0048544.1"/>
    <property type="molecule type" value="Genomic_DNA"/>
</dbReference>
<evidence type="ECO:0000313" key="2">
    <source>
        <dbReference type="EMBL" id="MDN0048544.1"/>
    </source>
</evidence>
<feature type="transmembrane region" description="Helical" evidence="1">
    <location>
        <begin position="115"/>
        <end position="137"/>
    </location>
</feature>
<dbReference type="RefSeq" id="WP_301639103.1">
    <property type="nucleotide sequence ID" value="NZ_JAUEII010000005.1"/>
</dbReference>
<keyword evidence="3" id="KW-1185">Reference proteome</keyword>
<reference evidence="2" key="2">
    <citation type="submission" date="2024-05" db="EMBL/GenBank/DDBJ databases">
        <title>Identification and characterization of horizontal gene transfer across gut microbiota members of farm animals based on homology search.</title>
        <authorList>
            <person name="Schwarzerova J."/>
            <person name="Nykrynova M."/>
            <person name="Jureckova K."/>
            <person name="Cejkova D."/>
            <person name="Rychlik I."/>
        </authorList>
    </citation>
    <scope>NUCLEOTIDE SEQUENCE</scope>
    <source>
        <strain evidence="2">84_SSukc20</strain>
    </source>
</reference>
<keyword evidence="1" id="KW-0812">Transmembrane</keyword>
<keyword evidence="1" id="KW-0472">Membrane</keyword>